<gene>
    <name evidence="1" type="ORF">OH76DRAFT_472370</name>
</gene>
<keyword evidence="2" id="KW-1185">Reference proteome</keyword>
<dbReference type="AlphaFoldDB" id="A0A371DCW8"/>
<evidence type="ECO:0000313" key="2">
    <source>
        <dbReference type="Proteomes" id="UP000256964"/>
    </source>
</evidence>
<reference evidence="1 2" key="1">
    <citation type="journal article" date="2018" name="Biotechnol. Biofuels">
        <title>Integrative visual omics of the white-rot fungus Polyporus brumalis exposes the biotechnological potential of its oxidative enzymes for delignifying raw plant biomass.</title>
        <authorList>
            <person name="Miyauchi S."/>
            <person name="Rancon A."/>
            <person name="Drula E."/>
            <person name="Hage H."/>
            <person name="Chaduli D."/>
            <person name="Favel A."/>
            <person name="Grisel S."/>
            <person name="Henrissat B."/>
            <person name="Herpoel-Gimbert I."/>
            <person name="Ruiz-Duenas F.J."/>
            <person name="Chevret D."/>
            <person name="Hainaut M."/>
            <person name="Lin J."/>
            <person name="Wang M."/>
            <person name="Pangilinan J."/>
            <person name="Lipzen A."/>
            <person name="Lesage-Meessen L."/>
            <person name="Navarro D."/>
            <person name="Riley R."/>
            <person name="Grigoriev I.V."/>
            <person name="Zhou S."/>
            <person name="Raouche S."/>
            <person name="Rosso M.N."/>
        </authorList>
    </citation>
    <scope>NUCLEOTIDE SEQUENCE [LARGE SCALE GENOMIC DNA]</scope>
    <source>
        <strain evidence="1 2">BRFM 1820</strain>
    </source>
</reference>
<evidence type="ECO:0000313" key="1">
    <source>
        <dbReference type="EMBL" id="RDX50350.1"/>
    </source>
</evidence>
<protein>
    <submittedName>
        <fullName evidence="1">Uncharacterized protein</fullName>
    </submittedName>
</protein>
<proteinExistence type="predicted"/>
<dbReference type="EMBL" id="KZ857400">
    <property type="protein sequence ID" value="RDX50350.1"/>
    <property type="molecule type" value="Genomic_DNA"/>
</dbReference>
<sequence>MTNAVVMGPLRATPSSAAGCRALARYVRHFASRPVSSRTGYVQQGTSPSCVWQVDVGTIALDGAAACPLADSSARRPPGTSEPIVSQIKYVLTGHTEPEYTCAKKCAALGFGIADYCVHERRANGGAAGTSTYVGRSGRRISDFSGLGHD</sequence>
<organism evidence="1 2">
    <name type="scientific">Lentinus brumalis</name>
    <dbReference type="NCBI Taxonomy" id="2498619"/>
    <lineage>
        <taxon>Eukaryota</taxon>
        <taxon>Fungi</taxon>
        <taxon>Dikarya</taxon>
        <taxon>Basidiomycota</taxon>
        <taxon>Agaricomycotina</taxon>
        <taxon>Agaricomycetes</taxon>
        <taxon>Polyporales</taxon>
        <taxon>Polyporaceae</taxon>
        <taxon>Lentinus</taxon>
    </lineage>
</organism>
<name>A0A371DCW8_9APHY</name>
<dbReference type="Proteomes" id="UP000256964">
    <property type="component" value="Unassembled WGS sequence"/>
</dbReference>
<accession>A0A371DCW8</accession>